<name>A0A1N7SRU4_9BURK</name>
<sequence>MVSDDFYRALEDRFRGSRDVIKRRQSVYMPFVEALSTRIGKKMLDVGCGRAEWLELLKERGIESEGLDLNEDFVRAGQEMGLSVFRADAMEHLRAQADGAYAFISAFHVVEHLGFNNLLAFLKEAHRVVDDGGAILLETPNPANLVVGACNFYLDPTHERPIPSILLSFAAEYSGFERVVVVPVNRGELHNDLQLMPGELTGATVINKVVSALDQNLMQAPDYAIIAFKKQDADLIRIAESLVSASPLSTSKEEEEDVNALIERVLEAEKEAVLWREKAAQTAESLRRAEQAAVDAQSRAAAAEADANSAKQQVVALVNSTTWRMMGPVRGAVQVLKTVGFSRAGAKRVAKPVLVRGAAFLHAHPKLKDRVAWTLRRFPALRSRLVGIAGNEALGTAPAAPAVESVEQLTARARTVYQDLLQSKKSNHR</sequence>
<dbReference type="Proteomes" id="UP000195569">
    <property type="component" value="Unassembled WGS sequence"/>
</dbReference>
<proteinExistence type="predicted"/>
<dbReference type="EMBL" id="CYGY02000075">
    <property type="protein sequence ID" value="SIT50128.1"/>
    <property type="molecule type" value="Genomic_DNA"/>
</dbReference>
<dbReference type="Pfam" id="PF13489">
    <property type="entry name" value="Methyltransf_23"/>
    <property type="match status" value="1"/>
</dbReference>
<dbReference type="CDD" id="cd02440">
    <property type="entry name" value="AdoMet_MTases"/>
    <property type="match status" value="1"/>
</dbReference>
<reference evidence="2" key="1">
    <citation type="submission" date="2016-12" db="EMBL/GenBank/DDBJ databases">
        <authorList>
            <person name="Moulin L."/>
        </authorList>
    </citation>
    <scope>NUCLEOTIDE SEQUENCE [LARGE SCALE GENOMIC DNA]</scope>
    <source>
        <strain evidence="2">STM 7183</strain>
    </source>
</reference>
<dbReference type="SUPFAM" id="SSF53335">
    <property type="entry name" value="S-adenosyl-L-methionine-dependent methyltransferases"/>
    <property type="match status" value="1"/>
</dbReference>
<dbReference type="AlphaFoldDB" id="A0A1N7SRU4"/>
<dbReference type="GO" id="GO:0032259">
    <property type="term" value="P:methylation"/>
    <property type="evidence" value="ECO:0007669"/>
    <property type="project" value="UniProtKB-KW"/>
</dbReference>
<gene>
    <name evidence="2" type="ORF">BN2476_750071</name>
</gene>
<keyword evidence="2" id="KW-0808">Transferase</keyword>
<evidence type="ECO:0000313" key="3">
    <source>
        <dbReference type="Proteomes" id="UP000195569"/>
    </source>
</evidence>
<protein>
    <submittedName>
        <fullName evidence="2">Type 11 methyltransferase</fullName>
    </submittedName>
</protein>
<dbReference type="GO" id="GO:0008168">
    <property type="term" value="F:methyltransferase activity"/>
    <property type="evidence" value="ECO:0007669"/>
    <property type="project" value="UniProtKB-KW"/>
</dbReference>
<feature type="coiled-coil region" evidence="1">
    <location>
        <begin position="251"/>
        <end position="313"/>
    </location>
</feature>
<keyword evidence="1" id="KW-0175">Coiled coil</keyword>
<organism evidence="2 3">
    <name type="scientific">Paraburkholderia piptadeniae</name>
    <dbReference type="NCBI Taxonomy" id="1701573"/>
    <lineage>
        <taxon>Bacteria</taxon>
        <taxon>Pseudomonadati</taxon>
        <taxon>Pseudomonadota</taxon>
        <taxon>Betaproteobacteria</taxon>
        <taxon>Burkholderiales</taxon>
        <taxon>Burkholderiaceae</taxon>
        <taxon>Paraburkholderia</taxon>
    </lineage>
</organism>
<dbReference type="InterPro" id="IPR029063">
    <property type="entry name" value="SAM-dependent_MTases_sf"/>
</dbReference>
<keyword evidence="3" id="KW-1185">Reference proteome</keyword>
<keyword evidence="2" id="KW-0489">Methyltransferase</keyword>
<dbReference type="OrthoDB" id="9816564at2"/>
<evidence type="ECO:0000256" key="1">
    <source>
        <dbReference type="SAM" id="Coils"/>
    </source>
</evidence>
<dbReference type="RefSeq" id="WP_087738871.1">
    <property type="nucleotide sequence ID" value="NZ_CYGY02000075.1"/>
</dbReference>
<evidence type="ECO:0000313" key="2">
    <source>
        <dbReference type="EMBL" id="SIT50128.1"/>
    </source>
</evidence>
<dbReference type="Gene3D" id="3.40.50.150">
    <property type="entry name" value="Vaccinia Virus protein VP39"/>
    <property type="match status" value="1"/>
</dbReference>
<accession>A0A1N7SRU4</accession>
<comment type="caution">
    <text evidence="2">The sequence shown here is derived from an EMBL/GenBank/DDBJ whole genome shotgun (WGS) entry which is preliminary data.</text>
</comment>